<organism evidence="1 2">
    <name type="scientific">Emiliania huxleyi (strain CCMP1516)</name>
    <dbReference type="NCBI Taxonomy" id="280463"/>
    <lineage>
        <taxon>Eukaryota</taxon>
        <taxon>Haptista</taxon>
        <taxon>Haptophyta</taxon>
        <taxon>Prymnesiophyceae</taxon>
        <taxon>Isochrysidales</taxon>
        <taxon>Noelaerhabdaceae</taxon>
        <taxon>Emiliania</taxon>
    </lineage>
</organism>
<reference evidence="2" key="1">
    <citation type="journal article" date="2013" name="Nature">
        <title>Pan genome of the phytoplankton Emiliania underpins its global distribution.</title>
        <authorList>
            <person name="Read B.A."/>
            <person name="Kegel J."/>
            <person name="Klute M.J."/>
            <person name="Kuo A."/>
            <person name="Lefebvre S.C."/>
            <person name="Maumus F."/>
            <person name="Mayer C."/>
            <person name="Miller J."/>
            <person name="Monier A."/>
            <person name="Salamov A."/>
            <person name="Young J."/>
            <person name="Aguilar M."/>
            <person name="Claverie J.M."/>
            <person name="Frickenhaus S."/>
            <person name="Gonzalez K."/>
            <person name="Herman E.K."/>
            <person name="Lin Y.C."/>
            <person name="Napier J."/>
            <person name="Ogata H."/>
            <person name="Sarno A.F."/>
            <person name="Shmutz J."/>
            <person name="Schroeder D."/>
            <person name="de Vargas C."/>
            <person name="Verret F."/>
            <person name="von Dassow P."/>
            <person name="Valentin K."/>
            <person name="Van de Peer Y."/>
            <person name="Wheeler G."/>
            <person name="Dacks J.B."/>
            <person name="Delwiche C.F."/>
            <person name="Dyhrman S.T."/>
            <person name="Glockner G."/>
            <person name="John U."/>
            <person name="Richards T."/>
            <person name="Worden A.Z."/>
            <person name="Zhang X."/>
            <person name="Grigoriev I.V."/>
            <person name="Allen A.E."/>
            <person name="Bidle K."/>
            <person name="Borodovsky M."/>
            <person name="Bowler C."/>
            <person name="Brownlee C."/>
            <person name="Cock J.M."/>
            <person name="Elias M."/>
            <person name="Gladyshev V.N."/>
            <person name="Groth M."/>
            <person name="Guda C."/>
            <person name="Hadaegh A."/>
            <person name="Iglesias-Rodriguez M.D."/>
            <person name="Jenkins J."/>
            <person name="Jones B.M."/>
            <person name="Lawson T."/>
            <person name="Leese F."/>
            <person name="Lindquist E."/>
            <person name="Lobanov A."/>
            <person name="Lomsadze A."/>
            <person name="Malik S.B."/>
            <person name="Marsh M.E."/>
            <person name="Mackinder L."/>
            <person name="Mock T."/>
            <person name="Mueller-Roeber B."/>
            <person name="Pagarete A."/>
            <person name="Parker M."/>
            <person name="Probert I."/>
            <person name="Quesneville H."/>
            <person name="Raines C."/>
            <person name="Rensing S.A."/>
            <person name="Riano-Pachon D.M."/>
            <person name="Richier S."/>
            <person name="Rokitta S."/>
            <person name="Shiraiwa Y."/>
            <person name="Soanes D.M."/>
            <person name="van der Giezen M."/>
            <person name="Wahlund T.M."/>
            <person name="Williams B."/>
            <person name="Wilson W."/>
            <person name="Wolfe G."/>
            <person name="Wurch L.L."/>
        </authorList>
    </citation>
    <scope>NUCLEOTIDE SEQUENCE</scope>
</reference>
<dbReference type="RefSeq" id="XP_005772625.1">
    <property type="nucleotide sequence ID" value="XM_005772568.1"/>
</dbReference>
<dbReference type="GeneID" id="17261632"/>
<protein>
    <submittedName>
        <fullName evidence="1">Uncharacterized protein</fullName>
    </submittedName>
</protein>
<name>A0A0D3J9L1_EMIH1</name>
<dbReference type="Proteomes" id="UP000013827">
    <property type="component" value="Unassembled WGS sequence"/>
</dbReference>
<dbReference type="KEGG" id="ehx:EMIHUDRAFT_444741"/>
<proteinExistence type="predicted"/>
<dbReference type="PaxDb" id="2903-EOD15483"/>
<sequence length="144" mass="15605">MGAQNAWTTRSSLKTSTVIVGTNLQKIAEILYLRVRRKLEGCCSSSVPELGRRFPSINNFLPERQDTGERKAPLLRSLPSIVREAVAKHTDVRNQESALLTRLAFCCVAYAVGAVGGAEAARVCCIGSLLPAALLIGLALQPWR</sequence>
<dbReference type="EnsemblProtists" id="EOD15483">
    <property type="protein sequence ID" value="EOD15483"/>
    <property type="gene ID" value="EMIHUDRAFT_445585"/>
</dbReference>
<evidence type="ECO:0000313" key="1">
    <source>
        <dbReference type="EnsemblProtists" id="EOD20196"/>
    </source>
</evidence>
<reference evidence="1" key="2">
    <citation type="submission" date="2024-10" db="UniProtKB">
        <authorList>
            <consortium name="EnsemblProtists"/>
        </authorList>
    </citation>
    <scope>IDENTIFICATION</scope>
</reference>
<dbReference type="KEGG" id="ehx:EMIHUDRAFT_445585"/>
<dbReference type="RefSeq" id="XP_005767912.1">
    <property type="nucleotide sequence ID" value="XM_005767855.1"/>
</dbReference>
<accession>A0A0D3J9L1</accession>
<evidence type="ECO:0000313" key="2">
    <source>
        <dbReference type="Proteomes" id="UP000013827"/>
    </source>
</evidence>
<dbReference type="HOGENOM" id="CLU_1800088_0_0_1"/>
<dbReference type="GeneID" id="17265740"/>
<keyword evidence="2" id="KW-1185">Reference proteome</keyword>
<dbReference type="AlphaFoldDB" id="A0A0D3J9L1"/>
<dbReference type="EnsemblProtists" id="EOD20196">
    <property type="protein sequence ID" value="EOD20196"/>
    <property type="gene ID" value="EMIHUDRAFT_444741"/>
</dbReference>